<accession>A0A1B6M2M7</accession>
<dbReference type="AlphaFoldDB" id="A0A1B6M2M7"/>
<evidence type="ECO:0000313" key="1">
    <source>
        <dbReference type="EMBL" id="JAT30172.1"/>
    </source>
</evidence>
<sequence>NIEPGCSIEPDSGTKGVTLFNIICSYIQGSTYTYEFYDKNLEEAQENIIFNGRMLGTSHDGRLEEVHLTRGNVFVYVANYRSLSVKHLIKVQLSDYTIPDEVLDEHYMTVAQKIKEGDISKALQII</sequence>
<protein>
    <submittedName>
        <fullName evidence="1">Uncharacterized protein</fullName>
    </submittedName>
</protein>
<feature type="non-terminal residue" evidence="1">
    <location>
        <position position="1"/>
    </location>
</feature>
<feature type="non-terminal residue" evidence="1">
    <location>
        <position position="126"/>
    </location>
</feature>
<name>A0A1B6M2M7_9HEMI</name>
<reference evidence="1" key="1">
    <citation type="submission" date="2015-11" db="EMBL/GenBank/DDBJ databases">
        <title>De novo transcriptome assembly of four potential Pierce s Disease insect vectors from Arizona vineyards.</title>
        <authorList>
            <person name="Tassone E.E."/>
        </authorList>
    </citation>
    <scope>NUCLEOTIDE SEQUENCE</scope>
</reference>
<organism evidence="1">
    <name type="scientific">Graphocephala atropunctata</name>
    <dbReference type="NCBI Taxonomy" id="36148"/>
    <lineage>
        <taxon>Eukaryota</taxon>
        <taxon>Metazoa</taxon>
        <taxon>Ecdysozoa</taxon>
        <taxon>Arthropoda</taxon>
        <taxon>Hexapoda</taxon>
        <taxon>Insecta</taxon>
        <taxon>Pterygota</taxon>
        <taxon>Neoptera</taxon>
        <taxon>Paraneoptera</taxon>
        <taxon>Hemiptera</taxon>
        <taxon>Auchenorrhyncha</taxon>
        <taxon>Membracoidea</taxon>
        <taxon>Cicadellidae</taxon>
        <taxon>Cicadellinae</taxon>
        <taxon>Cicadellini</taxon>
        <taxon>Graphocephala</taxon>
    </lineage>
</organism>
<gene>
    <name evidence="1" type="ORF">g.1655</name>
</gene>
<dbReference type="EMBL" id="GEBQ01009805">
    <property type="protein sequence ID" value="JAT30172.1"/>
    <property type="molecule type" value="Transcribed_RNA"/>
</dbReference>
<proteinExistence type="predicted"/>